<evidence type="ECO:0000313" key="3">
    <source>
        <dbReference type="EMBL" id="SDM06312.1"/>
    </source>
</evidence>
<dbReference type="Gene3D" id="1.10.1530.10">
    <property type="match status" value="1"/>
</dbReference>
<dbReference type="Pfam" id="PF02615">
    <property type="entry name" value="Ldh_2"/>
    <property type="match status" value="1"/>
</dbReference>
<name>A0A1G9Q5J0_9GAMM</name>
<organism evidence="3 4">
    <name type="scientific">Modicisalibacter muralis</name>
    <dbReference type="NCBI Taxonomy" id="119000"/>
    <lineage>
        <taxon>Bacteria</taxon>
        <taxon>Pseudomonadati</taxon>
        <taxon>Pseudomonadota</taxon>
        <taxon>Gammaproteobacteria</taxon>
        <taxon>Oceanospirillales</taxon>
        <taxon>Halomonadaceae</taxon>
        <taxon>Modicisalibacter</taxon>
    </lineage>
</organism>
<dbReference type="InterPro" id="IPR036111">
    <property type="entry name" value="Mal/L-sulfo/L-lacto_DH-like_sf"/>
</dbReference>
<dbReference type="AlphaFoldDB" id="A0A1G9Q5J0"/>
<dbReference type="InterPro" id="IPR043144">
    <property type="entry name" value="Mal/L-sulf/L-lact_DH-like_ah"/>
</dbReference>
<dbReference type="EMBL" id="FNGI01000011">
    <property type="protein sequence ID" value="SDM06312.1"/>
    <property type="molecule type" value="Genomic_DNA"/>
</dbReference>
<dbReference type="SUPFAM" id="SSF89733">
    <property type="entry name" value="L-sulfolactate dehydrogenase-like"/>
    <property type="match status" value="1"/>
</dbReference>
<dbReference type="Proteomes" id="UP000198654">
    <property type="component" value="Unassembled WGS sequence"/>
</dbReference>
<evidence type="ECO:0000256" key="1">
    <source>
        <dbReference type="ARBA" id="ARBA00006056"/>
    </source>
</evidence>
<dbReference type="PANTHER" id="PTHR11091:SF0">
    <property type="entry name" value="MALATE DEHYDROGENASE"/>
    <property type="match status" value="1"/>
</dbReference>
<accession>A0A1G9Q5J0</accession>
<dbReference type="InterPro" id="IPR003767">
    <property type="entry name" value="Malate/L-lactate_DH-like"/>
</dbReference>
<dbReference type="STRING" id="119000.SAMN05661010_03228"/>
<keyword evidence="2" id="KW-0560">Oxidoreductase</keyword>
<reference evidence="3 4" key="1">
    <citation type="submission" date="2016-10" db="EMBL/GenBank/DDBJ databases">
        <authorList>
            <person name="de Groot N.N."/>
        </authorList>
    </citation>
    <scope>NUCLEOTIDE SEQUENCE [LARGE SCALE GENOMIC DNA]</scope>
    <source>
        <strain evidence="3 4">DSM 14789</strain>
    </source>
</reference>
<proteinExistence type="inferred from homology"/>
<sequence>MARANDKKATDTAQRLSRAALTDFCRDVFIAHGLNHDDATLSAAVLVAADARGIPSHGVARLPRYVGGLETGTIVAGTAPQILHETPLSLALDARGAMGAPVSQQAMDAAIAKARTSGAGFATVRDSNHFGIAAWYAMAALEHDMIGIAMTNTAALGVPTHGTQAMFGTNPIAFAAPAERERAFVLDMSTTAVTYGKIEVYARQGQPLPAGWASDARGRQAVDAASLWESMNRYAGGGLHPLGGAGTALGGHKGYGLATMVDILSGVLSGHGFGQHLHDTPSAMGRVGHFFAAFRIDMFREASEFRRDMDQLLGELRASPPGEGQSRVYYAGLKEIEREDEAAESGVRVADNVVEALIAEGARVGVTLPPGVDRQRREPRS</sequence>
<dbReference type="InterPro" id="IPR043143">
    <property type="entry name" value="Mal/L-sulf/L-lact_DH-like_NADP"/>
</dbReference>
<comment type="similarity">
    <text evidence="1">Belongs to the LDH2/MDH2 oxidoreductase family.</text>
</comment>
<dbReference type="Gene3D" id="3.30.1370.60">
    <property type="entry name" value="Hypothetical oxidoreductase yiak, domain 2"/>
    <property type="match status" value="1"/>
</dbReference>
<keyword evidence="4" id="KW-1185">Reference proteome</keyword>
<protein>
    <submittedName>
        <fullName evidence="3">Malate/lactate/ureidoglycolate dehydrogenase, LDH2 family</fullName>
    </submittedName>
</protein>
<evidence type="ECO:0000256" key="2">
    <source>
        <dbReference type="ARBA" id="ARBA00023002"/>
    </source>
</evidence>
<dbReference type="RefSeq" id="WP_089730308.1">
    <property type="nucleotide sequence ID" value="NZ_FNGI01000011.1"/>
</dbReference>
<dbReference type="GO" id="GO:0016491">
    <property type="term" value="F:oxidoreductase activity"/>
    <property type="evidence" value="ECO:0007669"/>
    <property type="project" value="UniProtKB-KW"/>
</dbReference>
<gene>
    <name evidence="3" type="ORF">SAMN05661010_03228</name>
</gene>
<dbReference type="OrthoDB" id="9811519at2"/>
<evidence type="ECO:0000313" key="4">
    <source>
        <dbReference type="Proteomes" id="UP000198654"/>
    </source>
</evidence>
<dbReference type="PANTHER" id="PTHR11091">
    <property type="entry name" value="OXIDOREDUCTASE-RELATED"/>
    <property type="match status" value="1"/>
</dbReference>